<protein>
    <submittedName>
        <fullName evidence="2">Kinase-like domain-containing protein</fullName>
    </submittedName>
</protein>
<dbReference type="STRING" id="44941.A0A397UTG7"/>
<dbReference type="PANTHER" id="PTHR44329">
    <property type="entry name" value="SERINE/THREONINE-PROTEIN KINASE TNNI3K-RELATED"/>
    <property type="match status" value="1"/>
</dbReference>
<dbReference type="Pfam" id="PF07714">
    <property type="entry name" value="PK_Tyr_Ser-Thr"/>
    <property type="match status" value="1"/>
</dbReference>
<dbReference type="AlphaFoldDB" id="A0A397UTG7"/>
<evidence type="ECO:0000259" key="1">
    <source>
        <dbReference type="PROSITE" id="PS50011"/>
    </source>
</evidence>
<gene>
    <name evidence="2" type="ORF">C2G38_2200068</name>
</gene>
<proteinExistence type="predicted"/>
<dbReference type="InterPro" id="IPR011009">
    <property type="entry name" value="Kinase-like_dom_sf"/>
</dbReference>
<dbReference type="GO" id="GO:0004674">
    <property type="term" value="F:protein serine/threonine kinase activity"/>
    <property type="evidence" value="ECO:0007669"/>
    <property type="project" value="TreeGrafter"/>
</dbReference>
<comment type="caution">
    <text evidence="2">The sequence shown here is derived from an EMBL/GenBank/DDBJ whole genome shotgun (WGS) entry which is preliminary data.</text>
</comment>
<reference evidence="2 3" key="1">
    <citation type="submission" date="2018-06" db="EMBL/GenBank/DDBJ databases">
        <title>Comparative genomics reveals the genomic features of Rhizophagus irregularis, R. cerebriforme, R. diaphanum and Gigaspora rosea, and their symbiotic lifestyle signature.</title>
        <authorList>
            <person name="Morin E."/>
            <person name="San Clemente H."/>
            <person name="Chen E.C.H."/>
            <person name="De La Providencia I."/>
            <person name="Hainaut M."/>
            <person name="Kuo A."/>
            <person name="Kohler A."/>
            <person name="Murat C."/>
            <person name="Tang N."/>
            <person name="Roy S."/>
            <person name="Loubradou J."/>
            <person name="Henrissat B."/>
            <person name="Grigoriev I.V."/>
            <person name="Corradi N."/>
            <person name="Roux C."/>
            <person name="Martin F.M."/>
        </authorList>
    </citation>
    <scope>NUCLEOTIDE SEQUENCE [LARGE SCALE GENOMIC DNA]</scope>
    <source>
        <strain evidence="2 3">DAOM 194757</strain>
    </source>
</reference>
<evidence type="ECO:0000313" key="3">
    <source>
        <dbReference type="Proteomes" id="UP000266673"/>
    </source>
</evidence>
<dbReference type="PROSITE" id="PS50011">
    <property type="entry name" value="PROTEIN_KINASE_DOM"/>
    <property type="match status" value="1"/>
</dbReference>
<dbReference type="SUPFAM" id="SSF56112">
    <property type="entry name" value="Protein kinase-like (PK-like)"/>
    <property type="match status" value="1"/>
</dbReference>
<sequence length="404" mass="46226">MKFKIADANKSIPAWCLSCDPDKLTRWTSGDKDIDDCIKSFQLRTWSYENVIEWIPFDRLSVIEEVGKGGFGSVYKATCLDGIRKVDDDNCKRAREISSIVALKTLSEVSLKEFENHMKYILYVIRLKIYGLTQSNKNNKYFIVLQYADNGNLHKFLRTNFQALNWATKLKLLYHASIDLSNMHYVGYIHADFHSGNILQDKGISTTLQSYITDLGLSKNTNENDQEDEIYGVMPYVAPEVLLGQKFTKSADIYGFGIILSEMSTGQRPFDGQEFDQKLAVKICKGLRPEFAPGTPKCYIELAEKCMNSDPQKRPEAFEIRNTIADWLEQIDYSTEINKQFLEADKVIKSLPISKHPDEIYTSKIIRTKLISKAIKGNLFFQLIYYLSQAQVDSAQINLDVTEI</sequence>
<dbReference type="GO" id="GO:0005524">
    <property type="term" value="F:ATP binding"/>
    <property type="evidence" value="ECO:0007669"/>
    <property type="project" value="InterPro"/>
</dbReference>
<dbReference type="EMBL" id="QKWP01001002">
    <property type="protein sequence ID" value="RIB12658.1"/>
    <property type="molecule type" value="Genomic_DNA"/>
</dbReference>
<dbReference type="InterPro" id="IPR001245">
    <property type="entry name" value="Ser-Thr/Tyr_kinase_cat_dom"/>
</dbReference>
<feature type="domain" description="Protein kinase" evidence="1">
    <location>
        <begin position="60"/>
        <end position="328"/>
    </location>
</feature>
<name>A0A397UTG7_9GLOM</name>
<dbReference type="Gene3D" id="1.10.510.10">
    <property type="entry name" value="Transferase(Phosphotransferase) domain 1"/>
    <property type="match status" value="1"/>
</dbReference>
<keyword evidence="2" id="KW-0808">Transferase</keyword>
<dbReference type="InterPro" id="IPR000719">
    <property type="entry name" value="Prot_kinase_dom"/>
</dbReference>
<organism evidence="2 3">
    <name type="scientific">Gigaspora rosea</name>
    <dbReference type="NCBI Taxonomy" id="44941"/>
    <lineage>
        <taxon>Eukaryota</taxon>
        <taxon>Fungi</taxon>
        <taxon>Fungi incertae sedis</taxon>
        <taxon>Mucoromycota</taxon>
        <taxon>Glomeromycotina</taxon>
        <taxon>Glomeromycetes</taxon>
        <taxon>Diversisporales</taxon>
        <taxon>Gigasporaceae</taxon>
        <taxon>Gigaspora</taxon>
    </lineage>
</organism>
<dbReference type="InterPro" id="IPR051681">
    <property type="entry name" value="Ser/Thr_Kinases-Pseudokinases"/>
</dbReference>
<keyword evidence="2" id="KW-0418">Kinase</keyword>
<keyword evidence="3" id="KW-1185">Reference proteome</keyword>
<dbReference type="Proteomes" id="UP000266673">
    <property type="component" value="Unassembled WGS sequence"/>
</dbReference>
<evidence type="ECO:0000313" key="2">
    <source>
        <dbReference type="EMBL" id="RIB12658.1"/>
    </source>
</evidence>
<dbReference type="OrthoDB" id="4062651at2759"/>
<accession>A0A397UTG7</accession>